<accession>A0A976FL87</accession>
<dbReference type="AlphaFoldDB" id="A0A976FL87"/>
<comment type="caution">
    <text evidence="1">The sequence shown here is derived from an EMBL/GenBank/DDBJ whole genome shotgun (WGS) entry which is preliminary data.</text>
</comment>
<gene>
    <name evidence="1" type="ORF">CCR75_007475</name>
</gene>
<dbReference type="GeneID" id="94351206"/>
<dbReference type="Proteomes" id="UP000294530">
    <property type="component" value="Unassembled WGS sequence"/>
</dbReference>
<organism evidence="1 2">
    <name type="scientific">Bremia lactucae</name>
    <name type="common">Lettuce downy mildew</name>
    <dbReference type="NCBI Taxonomy" id="4779"/>
    <lineage>
        <taxon>Eukaryota</taxon>
        <taxon>Sar</taxon>
        <taxon>Stramenopiles</taxon>
        <taxon>Oomycota</taxon>
        <taxon>Peronosporomycetes</taxon>
        <taxon>Peronosporales</taxon>
        <taxon>Peronosporaceae</taxon>
        <taxon>Bremia</taxon>
    </lineage>
</organism>
<keyword evidence="2" id="KW-1185">Reference proteome</keyword>
<evidence type="ECO:0000313" key="1">
    <source>
        <dbReference type="EMBL" id="TDH68661.1"/>
    </source>
</evidence>
<evidence type="ECO:0000313" key="2">
    <source>
        <dbReference type="Proteomes" id="UP000294530"/>
    </source>
</evidence>
<dbReference type="RefSeq" id="XP_067818160.1">
    <property type="nucleotide sequence ID" value="XM_067965535.1"/>
</dbReference>
<dbReference type="KEGG" id="blac:94351206"/>
<reference evidence="1 2" key="1">
    <citation type="journal article" date="2021" name="Genome Biol.">
        <title>AFLAP: assembly-free linkage analysis pipeline using k-mers from genome sequencing data.</title>
        <authorList>
            <person name="Fletcher K."/>
            <person name="Zhang L."/>
            <person name="Gil J."/>
            <person name="Han R."/>
            <person name="Cavanaugh K."/>
            <person name="Michelmore R."/>
        </authorList>
    </citation>
    <scope>NUCLEOTIDE SEQUENCE [LARGE SCALE GENOMIC DNA]</scope>
    <source>
        <strain evidence="1 2">SF5</strain>
    </source>
</reference>
<sequence>MTHTKLTEKQTEVLKNDECGCQTKYNSVNTMDDEKENLRKPAHFVQRTSQCSKCPTRGKNSLGTLPTIFESVTMCTILSQMNAETSPAYKFTDTDSMKLANRYNYVVVIECMYKGFCILD</sequence>
<name>A0A976FL87_BRELC</name>
<protein>
    <submittedName>
        <fullName evidence="1">Uncharacterized protein</fullName>
    </submittedName>
</protein>
<dbReference type="EMBL" id="SHOA02000016">
    <property type="protein sequence ID" value="TDH68661.1"/>
    <property type="molecule type" value="Genomic_DNA"/>
</dbReference>
<proteinExistence type="predicted"/>